<dbReference type="CDD" id="cd03360">
    <property type="entry name" value="LbH_AT_putative"/>
    <property type="match status" value="1"/>
</dbReference>
<dbReference type="InterPro" id="IPR020019">
    <property type="entry name" value="AcTrfase_PglD-like"/>
</dbReference>
<keyword evidence="1" id="KW-0808">Transferase</keyword>
<evidence type="ECO:0000256" key="1">
    <source>
        <dbReference type="ARBA" id="ARBA00022679"/>
    </source>
</evidence>
<dbReference type="InterPro" id="IPR050179">
    <property type="entry name" value="Trans_hexapeptide_repeat"/>
</dbReference>
<accession>A0ABN2QQ69</accession>
<reference evidence="4 5" key="1">
    <citation type="journal article" date="2019" name="Int. J. Syst. Evol. Microbiol.">
        <title>The Global Catalogue of Microorganisms (GCM) 10K type strain sequencing project: providing services to taxonomists for standard genome sequencing and annotation.</title>
        <authorList>
            <consortium name="The Broad Institute Genomics Platform"/>
            <consortium name="The Broad Institute Genome Sequencing Center for Infectious Disease"/>
            <person name="Wu L."/>
            <person name="Ma J."/>
        </authorList>
    </citation>
    <scope>NUCLEOTIDE SEQUENCE [LARGE SCALE GENOMIC DNA]</scope>
    <source>
        <strain evidence="4 5">JCM 13584</strain>
    </source>
</reference>
<evidence type="ECO:0000313" key="4">
    <source>
        <dbReference type="EMBL" id="GAA1956433.1"/>
    </source>
</evidence>
<name>A0ABN2QQ69_9MICO</name>
<feature type="domain" description="PglD N-terminal" evidence="3">
    <location>
        <begin position="4"/>
        <end position="79"/>
    </location>
</feature>
<keyword evidence="2" id="KW-0677">Repeat</keyword>
<dbReference type="InterPro" id="IPR011004">
    <property type="entry name" value="Trimer_LpxA-like_sf"/>
</dbReference>
<gene>
    <name evidence="4" type="ORF">GCM10009717_23200</name>
</gene>
<dbReference type="Proteomes" id="UP001499954">
    <property type="component" value="Unassembled WGS sequence"/>
</dbReference>
<dbReference type="NCBIfam" id="TIGR03570">
    <property type="entry name" value="NeuD_NnaD"/>
    <property type="match status" value="1"/>
</dbReference>
<dbReference type="PROSITE" id="PS00101">
    <property type="entry name" value="HEXAPEP_TRANSFERASES"/>
    <property type="match status" value="1"/>
</dbReference>
<evidence type="ECO:0000313" key="5">
    <source>
        <dbReference type="Proteomes" id="UP001499954"/>
    </source>
</evidence>
<dbReference type="PANTHER" id="PTHR43300:SF7">
    <property type="entry name" value="UDP-N-ACETYLBACILLOSAMINE N-ACETYLTRANSFERASE"/>
    <property type="match status" value="1"/>
</dbReference>
<dbReference type="SUPFAM" id="SSF51161">
    <property type="entry name" value="Trimeric LpxA-like enzymes"/>
    <property type="match status" value="1"/>
</dbReference>
<evidence type="ECO:0000256" key="2">
    <source>
        <dbReference type="ARBA" id="ARBA00022737"/>
    </source>
</evidence>
<keyword evidence="5" id="KW-1185">Reference proteome</keyword>
<sequence length="215" mass="21593">MHPLLVIGASGLAREVIAVAPEAGLDPVGIVDDDASRLPYPVGGVRVVGTIDDVLAFPDALLLVCIGSGAARERVVARLARRGIDRLRYATLVDPSARNAGASPIGAGSILLAGAVVTTDALIGEHVVVMPNATITHDCLVGDFATLTAGVSLGGGVTVGRRATVGMNASVRQHVSIGSDATIGMGAAVLHDVPAGETWVGVPAAPMRYARVGGA</sequence>
<dbReference type="Gene3D" id="3.40.50.20">
    <property type="match status" value="1"/>
</dbReference>
<dbReference type="EMBL" id="BAAAMK010000004">
    <property type="protein sequence ID" value="GAA1956433.1"/>
    <property type="molecule type" value="Genomic_DNA"/>
</dbReference>
<organism evidence="4 5">
    <name type="scientific">Agromyces allii</name>
    <dbReference type="NCBI Taxonomy" id="393607"/>
    <lineage>
        <taxon>Bacteria</taxon>
        <taxon>Bacillati</taxon>
        <taxon>Actinomycetota</taxon>
        <taxon>Actinomycetes</taxon>
        <taxon>Micrococcales</taxon>
        <taxon>Microbacteriaceae</taxon>
        <taxon>Agromyces</taxon>
    </lineage>
</organism>
<comment type="caution">
    <text evidence="4">The sequence shown here is derived from an EMBL/GenBank/DDBJ whole genome shotgun (WGS) entry which is preliminary data.</text>
</comment>
<dbReference type="Gene3D" id="2.160.10.10">
    <property type="entry name" value="Hexapeptide repeat proteins"/>
    <property type="match status" value="1"/>
</dbReference>
<dbReference type="PANTHER" id="PTHR43300">
    <property type="entry name" value="ACETYLTRANSFERASE"/>
    <property type="match status" value="1"/>
</dbReference>
<dbReference type="InterPro" id="IPR018357">
    <property type="entry name" value="Hexapep_transf_CS"/>
</dbReference>
<dbReference type="Pfam" id="PF17836">
    <property type="entry name" value="PglD_N"/>
    <property type="match status" value="1"/>
</dbReference>
<evidence type="ECO:0000259" key="3">
    <source>
        <dbReference type="Pfam" id="PF17836"/>
    </source>
</evidence>
<dbReference type="RefSeq" id="WP_157416719.1">
    <property type="nucleotide sequence ID" value="NZ_BAAAMK010000004.1"/>
</dbReference>
<dbReference type="InterPro" id="IPR041561">
    <property type="entry name" value="PglD_N"/>
</dbReference>
<protein>
    <submittedName>
        <fullName evidence="4">Acetyltransferase</fullName>
    </submittedName>
</protein>
<proteinExistence type="predicted"/>